<name>A0A5S3V9H7_9GAMM</name>
<protein>
    <submittedName>
        <fullName evidence="1">Uncharacterized protein</fullName>
    </submittedName>
</protein>
<dbReference type="EMBL" id="PNBW01000023">
    <property type="protein sequence ID" value="TMO76948.1"/>
    <property type="molecule type" value="Genomic_DNA"/>
</dbReference>
<reference evidence="3 4" key="1">
    <citation type="submission" date="2018-01" db="EMBL/GenBank/DDBJ databases">
        <authorList>
            <person name="Paulsen S."/>
            <person name="Gram L.K."/>
        </authorList>
    </citation>
    <scope>NUCLEOTIDE SEQUENCE [LARGE SCALE GENOMIC DNA]</scope>
    <source>
        <strain evidence="1 4">S3790</strain>
        <strain evidence="2 3">S3895</strain>
    </source>
</reference>
<dbReference type="Proteomes" id="UP000307217">
    <property type="component" value="Unassembled WGS sequence"/>
</dbReference>
<evidence type="ECO:0000313" key="1">
    <source>
        <dbReference type="EMBL" id="TMO68389.1"/>
    </source>
</evidence>
<sequence length="77" mass="8842">MSLPNGVLNLSTSKNYLCWQTDALVIEGQITKATLYFNWLVLDVRQFDKTHTIIFVQSAMTTQSWHRLCRVSLNPPS</sequence>
<accession>A0A5S3V9H7</accession>
<dbReference type="EMBL" id="PNBX01000039">
    <property type="protein sequence ID" value="TMO68389.1"/>
    <property type="molecule type" value="Genomic_DNA"/>
</dbReference>
<dbReference type="Proteomes" id="UP000307164">
    <property type="component" value="Unassembled WGS sequence"/>
</dbReference>
<keyword evidence="3" id="KW-1185">Reference proteome</keyword>
<reference evidence="1" key="3">
    <citation type="submission" date="2019-09" db="EMBL/GenBank/DDBJ databases">
        <title>Co-occurence of chitin degradation, pigmentation and bioactivity in marine Pseudoalteromonas.</title>
        <authorList>
            <person name="Sonnenschein E.C."/>
            <person name="Bech P.K."/>
        </authorList>
    </citation>
    <scope>NUCLEOTIDE SEQUENCE</scope>
    <source>
        <strain evidence="1">S3790</strain>
    </source>
</reference>
<comment type="caution">
    <text evidence="1">The sequence shown here is derived from an EMBL/GenBank/DDBJ whole genome shotgun (WGS) entry which is preliminary data.</text>
</comment>
<proteinExistence type="predicted"/>
<reference evidence="3 4" key="2">
    <citation type="submission" date="2019-06" db="EMBL/GenBank/DDBJ databases">
        <title>Co-occurence of chitin degradation, pigmentation and bioactivity in marine Pseudoalteromonas.</title>
        <authorList>
            <person name="Sonnenschein E.C."/>
            <person name="Bech P.K."/>
        </authorList>
    </citation>
    <scope>NUCLEOTIDE SEQUENCE [LARGE SCALE GENOMIC DNA]</scope>
    <source>
        <strain evidence="4">S3790</strain>
        <strain evidence="2 3">S3895</strain>
    </source>
</reference>
<dbReference type="AlphaFoldDB" id="A0A5S3V9H7"/>
<organism evidence="1 4">
    <name type="scientific">Pseudoalteromonas aurantia</name>
    <dbReference type="NCBI Taxonomy" id="43654"/>
    <lineage>
        <taxon>Bacteria</taxon>
        <taxon>Pseudomonadati</taxon>
        <taxon>Pseudomonadota</taxon>
        <taxon>Gammaproteobacteria</taxon>
        <taxon>Alteromonadales</taxon>
        <taxon>Pseudoalteromonadaceae</taxon>
        <taxon>Pseudoalteromonas</taxon>
    </lineage>
</organism>
<evidence type="ECO:0000313" key="3">
    <source>
        <dbReference type="Proteomes" id="UP000307164"/>
    </source>
</evidence>
<evidence type="ECO:0000313" key="4">
    <source>
        <dbReference type="Proteomes" id="UP000307217"/>
    </source>
</evidence>
<evidence type="ECO:0000313" key="2">
    <source>
        <dbReference type="EMBL" id="TMO76948.1"/>
    </source>
</evidence>
<dbReference type="OrthoDB" id="6296091at2"/>
<gene>
    <name evidence="1" type="ORF">CWC19_10000</name>
    <name evidence="2" type="ORF">CWC20_04990</name>
</gene>